<accession>A0A6N2CKV1</accession>
<evidence type="ECO:0000313" key="4">
    <source>
        <dbReference type="EMBL" id="TMX05602.1"/>
    </source>
</evidence>
<dbReference type="EMBL" id="RXGB01000042">
    <property type="protein sequence ID" value="TMX05602.1"/>
    <property type="molecule type" value="Genomic_DNA"/>
</dbReference>
<comment type="caution">
    <text evidence="4">The sequence shown here is derived from an EMBL/GenBank/DDBJ whole genome shotgun (WGS) entry which is preliminary data.</text>
</comment>
<dbReference type="GO" id="GO:0031625">
    <property type="term" value="F:ubiquitin protein ligase binding"/>
    <property type="evidence" value="ECO:0007669"/>
    <property type="project" value="InterPro"/>
</dbReference>
<evidence type="ECO:0000256" key="2">
    <source>
        <dbReference type="RuleBase" id="RU003829"/>
    </source>
</evidence>
<name>A0A6N2CKV1_SOLCI</name>
<dbReference type="InterPro" id="IPR036317">
    <property type="entry name" value="Cullin_homology_sf"/>
</dbReference>
<dbReference type="Pfam" id="PF26557">
    <property type="entry name" value="Cullin_AB"/>
    <property type="match status" value="1"/>
</dbReference>
<dbReference type="InterPro" id="IPR001373">
    <property type="entry name" value="Cullin_N"/>
</dbReference>
<dbReference type="GO" id="GO:0006511">
    <property type="term" value="P:ubiquitin-dependent protein catabolic process"/>
    <property type="evidence" value="ECO:0007669"/>
    <property type="project" value="InterPro"/>
</dbReference>
<dbReference type="Gene3D" id="4.10.1030.10">
    <property type="entry name" value="Ring Box Chain A, domain 5"/>
    <property type="match status" value="1"/>
</dbReference>
<proteinExistence type="inferred from homology"/>
<evidence type="ECO:0000256" key="1">
    <source>
        <dbReference type="PROSITE-ProRule" id="PRU00330"/>
    </source>
</evidence>
<reference evidence="4" key="1">
    <citation type="submission" date="2019-05" db="EMBL/GenBank/DDBJ databases">
        <title>The de novo reference genome and transcriptome assemblies of the wild tomato species Solanum chilense.</title>
        <authorList>
            <person name="Stam R."/>
            <person name="Nosenko T."/>
            <person name="Hoerger A.C."/>
            <person name="Stephan W."/>
            <person name="Seidel M.A."/>
            <person name="Kuhn J.M.M."/>
            <person name="Haberer G."/>
            <person name="Tellier A."/>
        </authorList>
    </citation>
    <scope>NUCLEOTIDE SEQUENCE</scope>
    <source>
        <tissue evidence="4">Mature leaves</tissue>
    </source>
</reference>
<feature type="domain" description="Cullin family profile" evidence="3">
    <location>
        <begin position="40"/>
        <end position="218"/>
    </location>
</feature>
<dbReference type="SUPFAM" id="SSF75632">
    <property type="entry name" value="Cullin homology domain"/>
    <property type="match status" value="1"/>
</dbReference>
<comment type="similarity">
    <text evidence="1 2">Belongs to the cullin family.</text>
</comment>
<dbReference type="PROSITE" id="PS50069">
    <property type="entry name" value="CULLIN_2"/>
    <property type="match status" value="1"/>
</dbReference>
<gene>
    <name evidence="4" type="ORF">EJD97_015998</name>
</gene>
<dbReference type="InterPro" id="IPR016158">
    <property type="entry name" value="Cullin_homology"/>
</dbReference>
<protein>
    <recommendedName>
        <fullName evidence="3">Cullin family profile domain-containing protein</fullName>
    </recommendedName>
</protein>
<dbReference type="SMART" id="SM00182">
    <property type="entry name" value="CULLIN"/>
    <property type="match status" value="1"/>
</dbReference>
<dbReference type="Pfam" id="PF00888">
    <property type="entry name" value="Cullin"/>
    <property type="match status" value="1"/>
</dbReference>
<organism evidence="4">
    <name type="scientific">Solanum chilense</name>
    <name type="common">Tomato</name>
    <name type="synonym">Lycopersicon chilense</name>
    <dbReference type="NCBI Taxonomy" id="4083"/>
    <lineage>
        <taxon>Eukaryota</taxon>
        <taxon>Viridiplantae</taxon>
        <taxon>Streptophyta</taxon>
        <taxon>Embryophyta</taxon>
        <taxon>Tracheophyta</taxon>
        <taxon>Spermatophyta</taxon>
        <taxon>Magnoliopsida</taxon>
        <taxon>eudicotyledons</taxon>
        <taxon>Gunneridae</taxon>
        <taxon>Pentapetalae</taxon>
        <taxon>asterids</taxon>
        <taxon>lamiids</taxon>
        <taxon>Solanales</taxon>
        <taxon>Solanaceae</taxon>
        <taxon>Solanoideae</taxon>
        <taxon>Solaneae</taxon>
        <taxon>Solanum</taxon>
        <taxon>Solanum subgen. Lycopersicon</taxon>
    </lineage>
</organism>
<dbReference type="InterPro" id="IPR045093">
    <property type="entry name" value="Cullin"/>
</dbReference>
<sequence length="248" mass="28211">TVMDDMRKVVIQASKLRLSSSLALKEAFEFFCIKIVSGCSSVELLASNCDNIHRTGGSEKLSDDANEETSDKGVKILVYINDKDLFAEFCGKKLSHRLLFDKSANDDHERMVGMVTDMTLAMENQNNFQEYLSNNPNPGIDLTVTALTIRSWQSHKSNYLSLLVEMVKCVQVFKEFYEIKAKHRKFTWTYSLGTCNVNGKFDSKTIELILGTYSGKTLKRSKMKNNLGKIFPFLIPLQIECYMSCYEP</sequence>
<evidence type="ECO:0000259" key="3">
    <source>
        <dbReference type="PROSITE" id="PS50069"/>
    </source>
</evidence>
<dbReference type="PANTHER" id="PTHR11932">
    <property type="entry name" value="CULLIN"/>
    <property type="match status" value="1"/>
</dbReference>
<dbReference type="Gene3D" id="1.20.1310.10">
    <property type="entry name" value="Cullin Repeats"/>
    <property type="match status" value="1"/>
</dbReference>
<dbReference type="AlphaFoldDB" id="A0A6N2CKV1"/>
<dbReference type="InterPro" id="IPR059120">
    <property type="entry name" value="Cullin-like_AB"/>
</dbReference>
<feature type="non-terminal residue" evidence="4">
    <location>
        <position position="1"/>
    </location>
</feature>